<keyword evidence="7" id="KW-0472">Membrane</keyword>
<dbReference type="PATRIC" id="fig|1357400.3.peg.1233"/>
<dbReference type="Proteomes" id="UP000018731">
    <property type="component" value="Unassembled WGS sequence"/>
</dbReference>
<comment type="subcellular location">
    <subcellularLocation>
        <location evidence="7">Cell membrane</location>
        <topology evidence="7">Peripheral membrane protein</topology>
        <orientation evidence="7">Cytoplasmic side</orientation>
    </subcellularLocation>
</comment>
<evidence type="ECO:0000256" key="6">
    <source>
        <dbReference type="ARBA" id="ARBA00023027"/>
    </source>
</evidence>
<dbReference type="HAMAP" id="MF_01356">
    <property type="entry name" value="NDH1_NuoB"/>
    <property type="match status" value="1"/>
</dbReference>
<dbReference type="GO" id="GO:0015990">
    <property type="term" value="P:electron transport coupled proton transport"/>
    <property type="evidence" value="ECO:0007669"/>
    <property type="project" value="TreeGrafter"/>
</dbReference>
<dbReference type="GO" id="GO:0045271">
    <property type="term" value="C:respiratory chain complex I"/>
    <property type="evidence" value="ECO:0007669"/>
    <property type="project" value="TreeGrafter"/>
</dbReference>
<dbReference type="EMBL" id="AZJI01000004">
    <property type="protein sequence ID" value="ETD24142.1"/>
    <property type="molecule type" value="Genomic_DNA"/>
</dbReference>
<proteinExistence type="inferred from homology"/>
<feature type="binding site" evidence="7">
    <location>
        <position position="137"/>
    </location>
    <ligand>
        <name>[4Fe-4S] cluster</name>
        <dbReference type="ChEBI" id="CHEBI:49883"/>
    </ligand>
</feature>
<evidence type="ECO:0000313" key="11">
    <source>
        <dbReference type="Proteomes" id="UP000018731"/>
    </source>
</evidence>
<dbReference type="AlphaFoldDB" id="V8CAL5"/>
<dbReference type="FunFam" id="3.40.50.12280:FF:000002">
    <property type="entry name" value="NADH-quinone oxidoreductase subunit B"/>
    <property type="match status" value="1"/>
</dbReference>
<dbReference type="NCBIfam" id="TIGR01957">
    <property type="entry name" value="nuoB_fam"/>
    <property type="match status" value="1"/>
</dbReference>
<dbReference type="GO" id="GO:0048038">
    <property type="term" value="F:quinone binding"/>
    <property type="evidence" value="ECO:0007669"/>
    <property type="project" value="UniProtKB-KW"/>
</dbReference>
<evidence type="ECO:0000256" key="8">
    <source>
        <dbReference type="RuleBase" id="RU004464"/>
    </source>
</evidence>
<keyword evidence="7" id="KW-0830">Ubiquinone</keyword>
<evidence type="ECO:0000256" key="7">
    <source>
        <dbReference type="HAMAP-Rule" id="MF_01356"/>
    </source>
</evidence>
<dbReference type="NCBIfam" id="NF005012">
    <property type="entry name" value="PRK06411.1"/>
    <property type="match status" value="1"/>
</dbReference>
<evidence type="ECO:0000313" key="10">
    <source>
        <dbReference type="EMBL" id="ETD24142.1"/>
    </source>
</evidence>
<dbReference type="PANTHER" id="PTHR11995:SF14">
    <property type="entry name" value="NADH DEHYDROGENASE [UBIQUINONE] IRON-SULFUR PROTEIN 7, MITOCHONDRIAL"/>
    <property type="match status" value="1"/>
</dbReference>
<evidence type="ECO:0000256" key="5">
    <source>
        <dbReference type="ARBA" id="ARBA00022967"/>
    </source>
</evidence>
<evidence type="ECO:0000256" key="2">
    <source>
        <dbReference type="ARBA" id="ARBA00022448"/>
    </source>
</evidence>
<comment type="similarity">
    <text evidence="1 7 8">Belongs to the complex I 20 kDa subunit family.</text>
</comment>
<organism evidence="10 11">
    <name type="scientific">Helicobacter macacae MIT 99-5501</name>
    <dbReference type="NCBI Taxonomy" id="1357400"/>
    <lineage>
        <taxon>Bacteria</taxon>
        <taxon>Pseudomonadati</taxon>
        <taxon>Campylobacterota</taxon>
        <taxon>Epsilonproteobacteria</taxon>
        <taxon>Campylobacterales</taxon>
        <taxon>Helicobacteraceae</taxon>
        <taxon>Helicobacter</taxon>
    </lineage>
</organism>
<comment type="caution">
    <text evidence="10">The sequence shown here is derived from an EMBL/GenBank/DDBJ whole genome shotgun (WGS) entry which is preliminary data.</text>
</comment>
<protein>
    <recommendedName>
        <fullName evidence="7">NADH-quinone oxidoreductase subunit B</fullName>
        <ecNumber evidence="7">7.1.1.-</ecNumber>
    </recommendedName>
    <alternativeName>
        <fullName evidence="7">NADH dehydrogenase I subunit B</fullName>
    </alternativeName>
    <alternativeName>
        <fullName evidence="7">NDH-1 subunit B</fullName>
    </alternativeName>
</protein>
<gene>
    <name evidence="7" type="primary">nuoB</name>
    <name evidence="10" type="ORF">HMPREF2086_00890</name>
</gene>
<name>V8CAL5_9HELI</name>
<dbReference type="GO" id="GO:0050136">
    <property type="term" value="F:NADH dehydrogenase (quinone) (non-electrogenic) activity"/>
    <property type="evidence" value="ECO:0007669"/>
    <property type="project" value="UniProtKB-UniRule"/>
</dbReference>
<accession>V8CAL5</accession>
<dbReference type="HOGENOM" id="CLU_055737_7_3_7"/>
<comment type="function">
    <text evidence="7">NDH-1 shuttles electrons from NADH, via FMN and iron-sulfur (Fe-S) centers, to quinones in the respiratory chain. The immediate electron acceptor for the enzyme in this species is believed to be ubiquinone. Couples the redox reaction to proton translocation (for every two electrons transferred, four hydrogen ions are translocated across the cytoplasmic membrane), and thus conserves the redox energy in a proton gradient.</text>
</comment>
<dbReference type="STRING" id="1357400.HMPREF2086_00890"/>
<dbReference type="GO" id="GO:0051539">
    <property type="term" value="F:4 iron, 4 sulfur cluster binding"/>
    <property type="evidence" value="ECO:0007669"/>
    <property type="project" value="UniProtKB-KW"/>
</dbReference>
<dbReference type="GO" id="GO:0009060">
    <property type="term" value="P:aerobic respiration"/>
    <property type="evidence" value="ECO:0007669"/>
    <property type="project" value="TreeGrafter"/>
</dbReference>
<keyword evidence="7 8" id="KW-0004">4Fe-4S</keyword>
<keyword evidence="7" id="KW-1003">Cell membrane</keyword>
<evidence type="ECO:0000256" key="4">
    <source>
        <dbReference type="ARBA" id="ARBA00022719"/>
    </source>
</evidence>
<dbReference type="EC" id="7.1.1.-" evidence="7"/>
<feature type="binding site" evidence="7">
    <location>
        <position position="166"/>
    </location>
    <ligand>
        <name>[4Fe-4S] cluster</name>
        <dbReference type="ChEBI" id="CHEBI:49883"/>
    </ligand>
</feature>
<keyword evidence="7 8" id="KW-0479">Metal-binding</keyword>
<dbReference type="Gene3D" id="3.40.50.12280">
    <property type="match status" value="1"/>
</dbReference>
<dbReference type="InterPro" id="IPR006137">
    <property type="entry name" value="NADH_UbQ_OxRdtase-like_20kDa"/>
</dbReference>
<comment type="subunit">
    <text evidence="7">NDH-1 is composed of 14 different subunits. Subunits NuoB, C, D, E, F, and G constitute the peripheral sector of the complex.</text>
</comment>
<dbReference type="PANTHER" id="PTHR11995">
    <property type="entry name" value="NADH DEHYDROGENASE"/>
    <property type="match status" value="1"/>
</dbReference>
<feature type="binding site" evidence="7">
    <location>
        <position position="73"/>
    </location>
    <ligand>
        <name>[4Fe-4S] cluster</name>
        <dbReference type="ChEBI" id="CHEBI:49883"/>
    </ligand>
</feature>
<evidence type="ECO:0000256" key="1">
    <source>
        <dbReference type="ARBA" id="ARBA00009173"/>
    </source>
</evidence>
<dbReference type="GO" id="GO:0005886">
    <property type="term" value="C:plasma membrane"/>
    <property type="evidence" value="ECO:0007669"/>
    <property type="project" value="UniProtKB-SubCell"/>
</dbReference>
<comment type="cofactor">
    <cofactor evidence="7">
        <name>[4Fe-4S] cluster</name>
        <dbReference type="ChEBI" id="CHEBI:49883"/>
    </cofactor>
    <text evidence="7">Binds 1 [4Fe-4S] cluster.</text>
</comment>
<keyword evidence="2 7" id="KW-0813">Transport</keyword>
<dbReference type="eggNOG" id="COG0377">
    <property type="taxonomic scope" value="Bacteria"/>
</dbReference>
<keyword evidence="11" id="KW-1185">Reference proteome</keyword>
<evidence type="ECO:0000259" key="9">
    <source>
        <dbReference type="Pfam" id="PF01058"/>
    </source>
</evidence>
<keyword evidence="3" id="KW-0997">Cell inner membrane</keyword>
<keyword evidence="6 7" id="KW-0520">NAD</keyword>
<sequence length="201" mass="22354">MNPTISTHSAFTHSTRSTHSAHFAQAIKAPAHFNPMTPLRDASLPIALTTIDKLLNWGRSNSLWPLTYGLACCAIEMMATGGSRFDFDRFGTIFRASPRQSDVMIIAGTLTKKHAEYTRRLYDQMPEPKWVISMGSCANTGGMFNTYATVQGVDRIIPVDIYLPGCAPRPETLQYALLVLQRKIRSNKAAPQSLKNPRRVI</sequence>
<keyword evidence="7 8" id="KW-0408">Iron</keyword>
<evidence type="ECO:0000256" key="3">
    <source>
        <dbReference type="ARBA" id="ARBA00022519"/>
    </source>
</evidence>
<feature type="binding site" evidence="7">
    <location>
        <position position="72"/>
    </location>
    <ligand>
        <name>[4Fe-4S] cluster</name>
        <dbReference type="ChEBI" id="CHEBI:49883"/>
    </ligand>
</feature>
<feature type="domain" description="NADH:ubiquinone oxidoreductase-like 20kDa subunit" evidence="9">
    <location>
        <begin position="72"/>
        <end position="178"/>
    </location>
</feature>
<keyword evidence="5 7" id="KW-1278">Translocase</keyword>
<dbReference type="GO" id="GO:0008137">
    <property type="term" value="F:NADH dehydrogenase (ubiquinone) activity"/>
    <property type="evidence" value="ECO:0007669"/>
    <property type="project" value="InterPro"/>
</dbReference>
<dbReference type="SUPFAM" id="SSF56770">
    <property type="entry name" value="HydA/Nqo6-like"/>
    <property type="match status" value="1"/>
</dbReference>
<dbReference type="Pfam" id="PF01058">
    <property type="entry name" value="Oxidored_q6"/>
    <property type="match status" value="1"/>
</dbReference>
<keyword evidence="4 7" id="KW-0874">Quinone</keyword>
<comment type="catalytic activity">
    <reaction evidence="7">
        <text>a quinone + NADH + 5 H(+)(in) = a quinol + NAD(+) + 4 H(+)(out)</text>
        <dbReference type="Rhea" id="RHEA:57888"/>
        <dbReference type="ChEBI" id="CHEBI:15378"/>
        <dbReference type="ChEBI" id="CHEBI:24646"/>
        <dbReference type="ChEBI" id="CHEBI:57540"/>
        <dbReference type="ChEBI" id="CHEBI:57945"/>
        <dbReference type="ChEBI" id="CHEBI:132124"/>
    </reaction>
</comment>
<reference evidence="10 11" key="1">
    <citation type="journal article" date="2014" name="Genome Announc.">
        <title>Draft genome sequences of six enterohepatic helicobacter species isolated from humans and one from rhesus macaques.</title>
        <authorList>
            <person name="Shen Z."/>
            <person name="Sheh A."/>
            <person name="Young S.K."/>
            <person name="Abouelliel A."/>
            <person name="Ward D.V."/>
            <person name="Earl A.M."/>
            <person name="Fox J.G."/>
        </authorList>
    </citation>
    <scope>NUCLEOTIDE SEQUENCE [LARGE SCALE GENOMIC DNA]</scope>
    <source>
        <strain evidence="10 11">MIT 99-5501</strain>
    </source>
</reference>
<dbReference type="InterPro" id="IPR006138">
    <property type="entry name" value="NADH_UQ_OxRdtase_20Kd_su"/>
</dbReference>
<keyword evidence="7 8" id="KW-0411">Iron-sulfur</keyword>
<dbReference type="GO" id="GO:0005506">
    <property type="term" value="F:iron ion binding"/>
    <property type="evidence" value="ECO:0007669"/>
    <property type="project" value="UniProtKB-UniRule"/>
</dbReference>